<feature type="compositionally biased region" description="Basic and acidic residues" evidence="3">
    <location>
        <begin position="504"/>
        <end position="514"/>
    </location>
</feature>
<evidence type="ECO:0000313" key="5">
    <source>
        <dbReference type="EMBL" id="EMI18474.1"/>
    </source>
</evidence>
<evidence type="ECO:0000256" key="2">
    <source>
        <dbReference type="SAM" id="Coils"/>
    </source>
</evidence>
<dbReference type="InterPro" id="IPR050469">
    <property type="entry name" value="Diguanylate_Cyclase"/>
</dbReference>
<dbReference type="Pfam" id="PF00990">
    <property type="entry name" value="GGDEF"/>
    <property type="match status" value="1"/>
</dbReference>
<protein>
    <recommendedName>
        <fullName evidence="1">diguanylate cyclase</fullName>
        <ecNumber evidence="1">2.7.7.65</ecNumber>
    </recommendedName>
</protein>
<dbReference type="PANTHER" id="PTHR45138:SF24">
    <property type="entry name" value="DIGUANYLATE CYCLASE DGCC-RELATED"/>
    <property type="match status" value="1"/>
</dbReference>
<keyword evidence="6" id="KW-1185">Reference proteome</keyword>
<evidence type="ECO:0000259" key="4">
    <source>
        <dbReference type="PROSITE" id="PS50887"/>
    </source>
</evidence>
<name>M5RWZ6_9BACT</name>
<dbReference type="InterPro" id="IPR029787">
    <property type="entry name" value="Nucleotide_cyclase"/>
</dbReference>
<organism evidence="5 6">
    <name type="scientific">Rhodopirellula maiorica SM1</name>
    <dbReference type="NCBI Taxonomy" id="1265738"/>
    <lineage>
        <taxon>Bacteria</taxon>
        <taxon>Pseudomonadati</taxon>
        <taxon>Planctomycetota</taxon>
        <taxon>Planctomycetia</taxon>
        <taxon>Pirellulales</taxon>
        <taxon>Pirellulaceae</taxon>
        <taxon>Novipirellula</taxon>
    </lineage>
</organism>
<dbReference type="EC" id="2.7.7.65" evidence="1"/>
<feature type="domain" description="GGDEF" evidence="4">
    <location>
        <begin position="166"/>
        <end position="298"/>
    </location>
</feature>
<evidence type="ECO:0000313" key="6">
    <source>
        <dbReference type="Proteomes" id="UP000011991"/>
    </source>
</evidence>
<dbReference type="GO" id="GO:0043709">
    <property type="term" value="P:cell adhesion involved in single-species biofilm formation"/>
    <property type="evidence" value="ECO:0007669"/>
    <property type="project" value="TreeGrafter"/>
</dbReference>
<dbReference type="InterPro" id="IPR000160">
    <property type="entry name" value="GGDEF_dom"/>
</dbReference>
<evidence type="ECO:0000256" key="3">
    <source>
        <dbReference type="SAM" id="MobiDB-lite"/>
    </source>
</evidence>
<dbReference type="PROSITE" id="PS50887">
    <property type="entry name" value="GGDEF"/>
    <property type="match status" value="1"/>
</dbReference>
<accession>M5RWZ6</accession>
<dbReference type="PANTHER" id="PTHR45138">
    <property type="entry name" value="REGULATORY COMPONENTS OF SENSORY TRANSDUCTION SYSTEM"/>
    <property type="match status" value="1"/>
</dbReference>
<reference evidence="5 6" key="1">
    <citation type="journal article" date="2013" name="Mar. Genomics">
        <title>Expression of sulfatases in Rhodopirellula baltica and the diversity of sulfatases in the genus Rhodopirellula.</title>
        <authorList>
            <person name="Wegner C.E."/>
            <person name="Richter-Heitmann T."/>
            <person name="Klindworth A."/>
            <person name="Klockow C."/>
            <person name="Richter M."/>
            <person name="Achstetter T."/>
            <person name="Glockner F.O."/>
            <person name="Harder J."/>
        </authorList>
    </citation>
    <scope>NUCLEOTIDE SEQUENCE [LARGE SCALE GENOMIC DNA]</scope>
    <source>
        <strain evidence="5 6">SM1</strain>
    </source>
</reference>
<proteinExistence type="predicted"/>
<dbReference type="OrthoDB" id="243535at2"/>
<feature type="region of interest" description="Disordered" evidence="3">
    <location>
        <begin position="471"/>
        <end position="537"/>
    </location>
</feature>
<dbReference type="FunFam" id="3.30.70.270:FF:000001">
    <property type="entry name" value="Diguanylate cyclase domain protein"/>
    <property type="match status" value="1"/>
</dbReference>
<dbReference type="GO" id="GO:0005886">
    <property type="term" value="C:plasma membrane"/>
    <property type="evidence" value="ECO:0007669"/>
    <property type="project" value="TreeGrafter"/>
</dbReference>
<dbReference type="GO" id="GO:1902201">
    <property type="term" value="P:negative regulation of bacterial-type flagellum-dependent cell motility"/>
    <property type="evidence" value="ECO:0007669"/>
    <property type="project" value="TreeGrafter"/>
</dbReference>
<dbReference type="AlphaFoldDB" id="M5RWZ6"/>
<dbReference type="RefSeq" id="WP_008701042.1">
    <property type="nucleotide sequence ID" value="NZ_ANOG01000663.1"/>
</dbReference>
<dbReference type="SMART" id="SM00267">
    <property type="entry name" value="GGDEF"/>
    <property type="match status" value="1"/>
</dbReference>
<feature type="compositionally biased region" description="Basic residues" evidence="3">
    <location>
        <begin position="325"/>
        <end position="335"/>
    </location>
</feature>
<gene>
    <name evidence="5" type="ORF">RMSM_04621</name>
</gene>
<evidence type="ECO:0000256" key="1">
    <source>
        <dbReference type="ARBA" id="ARBA00012528"/>
    </source>
</evidence>
<feature type="coiled-coil region" evidence="2">
    <location>
        <begin position="103"/>
        <end position="141"/>
    </location>
</feature>
<dbReference type="GO" id="GO:0052621">
    <property type="term" value="F:diguanylate cyclase activity"/>
    <property type="evidence" value="ECO:0007669"/>
    <property type="project" value="UniProtKB-EC"/>
</dbReference>
<feature type="region of interest" description="Disordered" evidence="3">
    <location>
        <begin position="315"/>
        <end position="350"/>
    </location>
</feature>
<dbReference type="PATRIC" id="fig|1265738.3.peg.4643"/>
<feature type="compositionally biased region" description="Low complexity" evidence="3">
    <location>
        <begin position="471"/>
        <end position="499"/>
    </location>
</feature>
<dbReference type="NCBIfam" id="TIGR00254">
    <property type="entry name" value="GGDEF"/>
    <property type="match status" value="1"/>
</dbReference>
<comment type="caution">
    <text evidence="5">The sequence shown here is derived from an EMBL/GenBank/DDBJ whole genome shotgun (WGS) entry which is preliminary data.</text>
</comment>
<keyword evidence="2" id="KW-0175">Coiled coil</keyword>
<dbReference type="InterPro" id="IPR043128">
    <property type="entry name" value="Rev_trsase/Diguanyl_cyclase"/>
</dbReference>
<dbReference type="Gene3D" id="3.30.70.270">
    <property type="match status" value="1"/>
</dbReference>
<dbReference type="Proteomes" id="UP000011991">
    <property type="component" value="Unassembled WGS sequence"/>
</dbReference>
<dbReference type="CDD" id="cd01949">
    <property type="entry name" value="GGDEF"/>
    <property type="match status" value="1"/>
</dbReference>
<sequence length="537" mass="57719">MILDLAIAFSCAGVGVVCGWIMNGLGWGVDFDGQDDELTLVERSELEQVKAEYERLATAADRLREYATSMAMDVDKHQTSVQAVSDVLTSESTFSADALGDAVNRLIEANETMQTKLKSAQERISEQADQLESAERRAQTDALTRVSNRGAFDEHLARRHILGPGRAGTLMLLDVDHFKKFNDEHGHRAGDEVLKVVANMLHARLKSYGIVARFGGEEFAAIIDGYTVEESKRIVESARAAIGQHIVEFEGKELAVTASIGLAELLEDESIEQWIERADAAMYHSKKHGRNCGHSMNGTTPELITLGTESALIPDIDESPSVTVRPKKQTAKKPKPTSEEPNRGAFSSLPTRTALNAALGDMQERSKSIGLPMQIMKLHVTGTPAAGAMRTLLQIVRATLRSVDRIGADDATTLLICMPGIDDEDAQERVKQIHSSAASLQFGETTASDAPRLQIKIVPVDPDETLDEAFTRTASESTSSESDSPPPGSTTTASGQTGESQDDAGDRSPAKEPKNSPVAAMAPQAAAGEVTQSAVAD</sequence>
<dbReference type="EMBL" id="ANOG01000663">
    <property type="protein sequence ID" value="EMI18474.1"/>
    <property type="molecule type" value="Genomic_DNA"/>
</dbReference>
<dbReference type="SUPFAM" id="SSF55073">
    <property type="entry name" value="Nucleotide cyclase"/>
    <property type="match status" value="1"/>
</dbReference>